<feature type="signal peptide" evidence="2">
    <location>
        <begin position="1"/>
        <end position="29"/>
    </location>
</feature>
<dbReference type="STRING" id="316055.RPE_2664"/>
<organism evidence="3">
    <name type="scientific">Rhodopseudomonas palustris (strain BisA53)</name>
    <dbReference type="NCBI Taxonomy" id="316055"/>
    <lineage>
        <taxon>Bacteria</taxon>
        <taxon>Pseudomonadati</taxon>
        <taxon>Pseudomonadota</taxon>
        <taxon>Alphaproteobacteria</taxon>
        <taxon>Hyphomicrobiales</taxon>
        <taxon>Nitrobacteraceae</taxon>
        <taxon>Rhodopseudomonas</taxon>
    </lineage>
</organism>
<reference evidence="3" key="1">
    <citation type="submission" date="2006-09" db="EMBL/GenBank/DDBJ databases">
        <title>Complete sequence of Rhodopseudomonas palustris BisA53.</title>
        <authorList>
            <consortium name="US DOE Joint Genome Institute"/>
            <person name="Copeland A."/>
            <person name="Lucas S."/>
            <person name="Lapidus A."/>
            <person name="Barry K."/>
            <person name="Detter J.C."/>
            <person name="Glavina del Rio T."/>
            <person name="Hammon N."/>
            <person name="Israni S."/>
            <person name="Dalin E."/>
            <person name="Tice H."/>
            <person name="Pitluck S."/>
            <person name="Chain P."/>
            <person name="Malfatti S."/>
            <person name="Shin M."/>
            <person name="Vergez L."/>
            <person name="Schmutz J."/>
            <person name="Larimer F."/>
            <person name="Land M."/>
            <person name="Hauser L."/>
            <person name="Pelletier D.A."/>
            <person name="Kyrpides N."/>
            <person name="Kim E."/>
            <person name="Harwood C.S."/>
            <person name="Oda Y."/>
            <person name="Richardson P."/>
        </authorList>
    </citation>
    <scope>NUCLEOTIDE SEQUENCE [LARGE SCALE GENOMIC DNA]</scope>
    <source>
        <strain evidence="3">BisA53</strain>
    </source>
</reference>
<keyword evidence="2" id="KW-0732">Signal</keyword>
<gene>
    <name evidence="3" type="ordered locus">RPE_2664</name>
</gene>
<evidence type="ECO:0000256" key="1">
    <source>
        <dbReference type="SAM" id="MobiDB-lite"/>
    </source>
</evidence>
<dbReference type="AlphaFoldDB" id="Q07N83"/>
<dbReference type="eggNOG" id="ENOG50333QC">
    <property type="taxonomic scope" value="Bacteria"/>
</dbReference>
<sequence length="147" mass="15851">MRTYANISSRCRGVACLVAVVLSAMPVIADAGEAPRLETLEATRQRPLFSISRRPPAPETTPRTVEAPPQPPDLVLNAVVVGSDLQVAWLKRGKEAKPIAVTMGSDIDGWAVTAISPRQVVLDNNIQSIKLEFPKRTNATAARQTGR</sequence>
<protein>
    <submittedName>
        <fullName evidence="3">Uncharacterized protein</fullName>
    </submittedName>
</protein>
<dbReference type="HOGENOM" id="CLU_1766577_0_0_5"/>
<dbReference type="KEGG" id="rpe:RPE_2664"/>
<name>Q07N83_RHOP5</name>
<feature type="chain" id="PRO_5004165875" evidence="2">
    <location>
        <begin position="30"/>
        <end position="147"/>
    </location>
</feature>
<accession>Q07N83</accession>
<dbReference type="EMBL" id="CP000463">
    <property type="protein sequence ID" value="ABJ06601.1"/>
    <property type="molecule type" value="Genomic_DNA"/>
</dbReference>
<proteinExistence type="predicted"/>
<feature type="region of interest" description="Disordered" evidence="1">
    <location>
        <begin position="48"/>
        <end position="71"/>
    </location>
</feature>
<evidence type="ECO:0000256" key="2">
    <source>
        <dbReference type="SAM" id="SignalP"/>
    </source>
</evidence>
<evidence type="ECO:0000313" key="3">
    <source>
        <dbReference type="EMBL" id="ABJ06601.1"/>
    </source>
</evidence>